<evidence type="ECO:0000256" key="1">
    <source>
        <dbReference type="ARBA" id="ARBA00023015"/>
    </source>
</evidence>
<dbReference type="Pfam" id="PF00027">
    <property type="entry name" value="cNMP_binding"/>
    <property type="match status" value="1"/>
</dbReference>
<evidence type="ECO:0000256" key="3">
    <source>
        <dbReference type="ARBA" id="ARBA00023163"/>
    </source>
</evidence>
<accession>A0ABZ0WMP1</accession>
<dbReference type="InterPro" id="IPR018490">
    <property type="entry name" value="cNMP-bd_dom_sf"/>
</dbReference>
<dbReference type="SMART" id="SM00419">
    <property type="entry name" value="HTH_CRP"/>
    <property type="match status" value="1"/>
</dbReference>
<dbReference type="SMART" id="SM00100">
    <property type="entry name" value="cNMP"/>
    <property type="match status" value="1"/>
</dbReference>
<dbReference type="Pfam" id="PF13545">
    <property type="entry name" value="HTH_Crp_2"/>
    <property type="match status" value="1"/>
</dbReference>
<dbReference type="Gene3D" id="2.60.120.10">
    <property type="entry name" value="Jelly Rolls"/>
    <property type="match status" value="1"/>
</dbReference>
<evidence type="ECO:0000313" key="6">
    <source>
        <dbReference type="EMBL" id="WQD78635.1"/>
    </source>
</evidence>
<evidence type="ECO:0000256" key="2">
    <source>
        <dbReference type="ARBA" id="ARBA00023125"/>
    </source>
</evidence>
<dbReference type="Gene3D" id="1.10.10.10">
    <property type="entry name" value="Winged helix-like DNA-binding domain superfamily/Winged helix DNA-binding domain"/>
    <property type="match status" value="1"/>
</dbReference>
<dbReference type="InterPro" id="IPR036390">
    <property type="entry name" value="WH_DNA-bd_sf"/>
</dbReference>
<feature type="domain" description="Cyclic nucleotide-binding" evidence="4">
    <location>
        <begin position="13"/>
        <end position="114"/>
    </location>
</feature>
<gene>
    <name evidence="6" type="ORF">U0042_02705</name>
</gene>
<dbReference type="InterPro" id="IPR012318">
    <property type="entry name" value="HTH_CRP"/>
</dbReference>
<sequence length="270" mass="29943">MPDLMTQQLENHLLSALPEAEFDALSPHLQLRRLQAGQLLSDSGEPVKQVYFPATAIISMIFLMADGATAEVAAVGNEGVVGVPALMGGFAMPTRIEVRSAGYAYVMSAQAFKREFERHGLIHRLMLLYIQALLTQIAQSSLCNRHHHIMRQVSSWLLLTQDRLKTNELDVTQQLIATMLGVRREGVTEAAGKLHDAGLICQRRGHITILDRDGLEEQACECYGIVKREFERLLSAAEEEKNRSIGSRESMALPSRPRLDLGRLAQAAQC</sequence>
<dbReference type="InterPro" id="IPR000595">
    <property type="entry name" value="cNMP-bd_dom"/>
</dbReference>
<evidence type="ECO:0000313" key="7">
    <source>
        <dbReference type="Proteomes" id="UP001325479"/>
    </source>
</evidence>
<keyword evidence="7" id="KW-1185">Reference proteome</keyword>
<organism evidence="6 7">
    <name type="scientific">Paraburkholderia kururiensis</name>
    <dbReference type="NCBI Taxonomy" id="984307"/>
    <lineage>
        <taxon>Bacteria</taxon>
        <taxon>Pseudomonadati</taxon>
        <taxon>Pseudomonadota</taxon>
        <taxon>Betaproteobacteria</taxon>
        <taxon>Burkholderiales</taxon>
        <taxon>Burkholderiaceae</taxon>
        <taxon>Paraburkholderia</taxon>
    </lineage>
</organism>
<dbReference type="SUPFAM" id="SSF46785">
    <property type="entry name" value="Winged helix' DNA-binding domain"/>
    <property type="match status" value="1"/>
</dbReference>
<proteinExistence type="predicted"/>
<name>A0ABZ0WMP1_9BURK</name>
<dbReference type="EMBL" id="CP139965">
    <property type="protein sequence ID" value="WQD78635.1"/>
    <property type="molecule type" value="Genomic_DNA"/>
</dbReference>
<protein>
    <submittedName>
        <fullName evidence="6">Crp/Fnr family transcriptional regulator</fullName>
    </submittedName>
</protein>
<dbReference type="PROSITE" id="PS51063">
    <property type="entry name" value="HTH_CRP_2"/>
    <property type="match status" value="1"/>
</dbReference>
<keyword evidence="2" id="KW-0238">DNA-binding</keyword>
<dbReference type="SUPFAM" id="SSF51206">
    <property type="entry name" value="cAMP-binding domain-like"/>
    <property type="match status" value="1"/>
</dbReference>
<dbReference type="PANTHER" id="PTHR24567:SF74">
    <property type="entry name" value="HTH-TYPE TRANSCRIPTIONAL REGULATOR ARCR"/>
    <property type="match status" value="1"/>
</dbReference>
<reference evidence="6 7" key="1">
    <citation type="submission" date="2023-12" db="EMBL/GenBank/DDBJ databases">
        <title>Genome sequencing and assembly of bacterial species from a model synthetic community.</title>
        <authorList>
            <person name="Hogle S.L."/>
        </authorList>
    </citation>
    <scope>NUCLEOTIDE SEQUENCE [LARGE SCALE GENOMIC DNA]</scope>
    <source>
        <strain evidence="6 7">HAMBI 2494</strain>
    </source>
</reference>
<dbReference type="InterPro" id="IPR036388">
    <property type="entry name" value="WH-like_DNA-bd_sf"/>
</dbReference>
<dbReference type="PANTHER" id="PTHR24567">
    <property type="entry name" value="CRP FAMILY TRANSCRIPTIONAL REGULATORY PROTEIN"/>
    <property type="match status" value="1"/>
</dbReference>
<dbReference type="Proteomes" id="UP001325479">
    <property type="component" value="Chromosome"/>
</dbReference>
<evidence type="ECO:0000259" key="4">
    <source>
        <dbReference type="PROSITE" id="PS50042"/>
    </source>
</evidence>
<keyword evidence="1" id="KW-0805">Transcription regulation</keyword>
<dbReference type="InterPro" id="IPR050397">
    <property type="entry name" value="Env_Response_Regulators"/>
</dbReference>
<dbReference type="RefSeq" id="WP_114810063.1">
    <property type="nucleotide sequence ID" value="NZ_CP139965.1"/>
</dbReference>
<feature type="domain" description="HTH crp-type" evidence="5">
    <location>
        <begin position="147"/>
        <end position="213"/>
    </location>
</feature>
<dbReference type="CDD" id="cd00038">
    <property type="entry name" value="CAP_ED"/>
    <property type="match status" value="1"/>
</dbReference>
<keyword evidence="3" id="KW-0804">Transcription</keyword>
<evidence type="ECO:0000259" key="5">
    <source>
        <dbReference type="PROSITE" id="PS51063"/>
    </source>
</evidence>
<dbReference type="PROSITE" id="PS50042">
    <property type="entry name" value="CNMP_BINDING_3"/>
    <property type="match status" value="1"/>
</dbReference>
<dbReference type="InterPro" id="IPR014710">
    <property type="entry name" value="RmlC-like_jellyroll"/>
</dbReference>